<dbReference type="InterPro" id="IPR022742">
    <property type="entry name" value="Hydrolase_4"/>
</dbReference>
<keyword evidence="1" id="KW-0732">Signal</keyword>
<protein>
    <recommendedName>
        <fullName evidence="2">Serine aminopeptidase S33 domain-containing protein</fullName>
    </recommendedName>
</protein>
<evidence type="ECO:0000313" key="3">
    <source>
        <dbReference type="EMBL" id="ALX49261.1"/>
    </source>
</evidence>
<dbReference type="KEGG" id="lao:AOX59_12090"/>
<name>A0A0U4FFF8_9BACI</name>
<reference evidence="3 4" key="1">
    <citation type="submission" date="2016-01" db="EMBL/GenBank/DDBJ databases">
        <title>Complete genome sequence of strain Lentibacillus amyloliquefaciens LAM0015T isolated from saline sediment.</title>
        <authorList>
            <person name="Wang J.-L."/>
            <person name="He M.-X."/>
        </authorList>
    </citation>
    <scope>NUCLEOTIDE SEQUENCE [LARGE SCALE GENOMIC DNA]</scope>
    <source>
        <strain evidence="3 4">LAM0015</strain>
    </source>
</reference>
<keyword evidence="4" id="KW-1185">Reference proteome</keyword>
<dbReference type="STRING" id="1472767.AOX59_12090"/>
<dbReference type="EMBL" id="CP013862">
    <property type="protein sequence ID" value="ALX49261.1"/>
    <property type="molecule type" value="Genomic_DNA"/>
</dbReference>
<dbReference type="GO" id="GO:0052689">
    <property type="term" value="F:carboxylic ester hydrolase activity"/>
    <property type="evidence" value="ECO:0007669"/>
    <property type="project" value="TreeGrafter"/>
</dbReference>
<dbReference type="PROSITE" id="PS51257">
    <property type="entry name" value="PROKAR_LIPOPROTEIN"/>
    <property type="match status" value="1"/>
</dbReference>
<dbReference type="SUPFAM" id="SSF53474">
    <property type="entry name" value="alpha/beta-Hydrolases"/>
    <property type="match status" value="1"/>
</dbReference>
<evidence type="ECO:0000313" key="4">
    <source>
        <dbReference type="Proteomes" id="UP000050331"/>
    </source>
</evidence>
<dbReference type="PANTHER" id="PTHR43265">
    <property type="entry name" value="ESTERASE ESTD"/>
    <property type="match status" value="1"/>
</dbReference>
<dbReference type="AlphaFoldDB" id="A0A0U4FFF8"/>
<feature type="domain" description="Serine aminopeptidase S33" evidence="2">
    <location>
        <begin position="192"/>
        <end position="390"/>
    </location>
</feature>
<gene>
    <name evidence="3" type="ORF">AOX59_12090</name>
</gene>
<evidence type="ECO:0000259" key="2">
    <source>
        <dbReference type="Pfam" id="PF12146"/>
    </source>
</evidence>
<dbReference type="Proteomes" id="UP000050331">
    <property type="component" value="Chromosome"/>
</dbReference>
<dbReference type="RefSeq" id="WP_068445888.1">
    <property type="nucleotide sequence ID" value="NZ_CP013862.1"/>
</dbReference>
<sequence length="431" mass="46676">MRQSAFILCLIIFILAAVAGCNGDANNKSKESAAVNGKWTGAIEIPAQQLDIIVNLTNENDWSGTISIPVQGIKDYPLSSVNVDGENVAFFMEIQGQQISFDGVFKDNVIEGDFSQQGQTFPFKLTKGGPVDENDENFLSVETNEGTLYGELEKPDGSGPFPVMLIIPGSGPTDRNGNSAGIQGANNSLKILAEGLAENGIASVRYDKRGVGKNLEASIPENELKFNQFVNDAAAWTELLARSEDFSDIGIIGHSQGSLVGMLAAQEGHADAFISLAGTGRSIDEVLHDQLENQLSEASLQEAEPILEKLRAGKQVKDVSQELQSVFRPSVQNFIASWMQYDPAEEITELEMPVLVVSGGRDLQVADSEAELLHETKPDAERMVLDKMNHVLKDAPEDEQGNMETYSNPDLPLADGLMEGIVDFLNKNGFK</sequence>
<dbReference type="OrthoDB" id="9809549at2"/>
<dbReference type="Pfam" id="PF12146">
    <property type="entry name" value="Hydrolase_4"/>
    <property type="match status" value="1"/>
</dbReference>
<feature type="chain" id="PRO_5039079836" description="Serine aminopeptidase S33 domain-containing protein" evidence="1">
    <location>
        <begin position="20"/>
        <end position="431"/>
    </location>
</feature>
<dbReference type="InterPro" id="IPR053145">
    <property type="entry name" value="AB_hydrolase_Est10"/>
</dbReference>
<organism evidence="3 4">
    <name type="scientific">Lentibacillus amyloliquefaciens</name>
    <dbReference type="NCBI Taxonomy" id="1472767"/>
    <lineage>
        <taxon>Bacteria</taxon>
        <taxon>Bacillati</taxon>
        <taxon>Bacillota</taxon>
        <taxon>Bacilli</taxon>
        <taxon>Bacillales</taxon>
        <taxon>Bacillaceae</taxon>
        <taxon>Lentibacillus</taxon>
    </lineage>
</organism>
<dbReference type="InterPro" id="IPR029058">
    <property type="entry name" value="AB_hydrolase_fold"/>
</dbReference>
<accession>A0A0U4FFF8</accession>
<evidence type="ECO:0000256" key="1">
    <source>
        <dbReference type="SAM" id="SignalP"/>
    </source>
</evidence>
<dbReference type="Gene3D" id="3.40.50.1820">
    <property type="entry name" value="alpha/beta hydrolase"/>
    <property type="match status" value="1"/>
</dbReference>
<feature type="signal peptide" evidence="1">
    <location>
        <begin position="1"/>
        <end position="19"/>
    </location>
</feature>
<proteinExistence type="predicted"/>
<dbReference type="PANTHER" id="PTHR43265:SF1">
    <property type="entry name" value="ESTERASE ESTD"/>
    <property type="match status" value="1"/>
</dbReference>